<proteinExistence type="predicted"/>
<evidence type="ECO:0000313" key="1">
    <source>
        <dbReference type="EMBL" id="GFU41272.1"/>
    </source>
</evidence>
<name>A0A8X6QVA3_NEPPI</name>
<gene>
    <name evidence="1" type="ORF">NPIL_12521</name>
</gene>
<comment type="caution">
    <text evidence="1">The sequence shown here is derived from an EMBL/GenBank/DDBJ whole genome shotgun (WGS) entry which is preliminary data.</text>
</comment>
<dbReference type="EMBL" id="BMAW01035815">
    <property type="protein sequence ID" value="GFU41272.1"/>
    <property type="molecule type" value="Genomic_DNA"/>
</dbReference>
<evidence type="ECO:0000313" key="2">
    <source>
        <dbReference type="Proteomes" id="UP000887013"/>
    </source>
</evidence>
<protein>
    <submittedName>
        <fullName evidence="1">Uncharacterized protein</fullName>
    </submittedName>
</protein>
<reference evidence="1" key="1">
    <citation type="submission" date="2020-08" db="EMBL/GenBank/DDBJ databases">
        <title>Multicomponent nature underlies the extraordinary mechanical properties of spider dragline silk.</title>
        <authorList>
            <person name="Kono N."/>
            <person name="Nakamura H."/>
            <person name="Mori M."/>
            <person name="Yoshida Y."/>
            <person name="Ohtoshi R."/>
            <person name="Malay A.D."/>
            <person name="Moran D.A.P."/>
            <person name="Tomita M."/>
            <person name="Numata K."/>
            <person name="Arakawa K."/>
        </authorList>
    </citation>
    <scope>NUCLEOTIDE SEQUENCE</scope>
</reference>
<keyword evidence="2" id="KW-1185">Reference proteome</keyword>
<dbReference type="AlphaFoldDB" id="A0A8X6QVA3"/>
<organism evidence="1 2">
    <name type="scientific">Nephila pilipes</name>
    <name type="common">Giant wood spider</name>
    <name type="synonym">Nephila maculata</name>
    <dbReference type="NCBI Taxonomy" id="299642"/>
    <lineage>
        <taxon>Eukaryota</taxon>
        <taxon>Metazoa</taxon>
        <taxon>Ecdysozoa</taxon>
        <taxon>Arthropoda</taxon>
        <taxon>Chelicerata</taxon>
        <taxon>Arachnida</taxon>
        <taxon>Araneae</taxon>
        <taxon>Araneomorphae</taxon>
        <taxon>Entelegynae</taxon>
        <taxon>Araneoidea</taxon>
        <taxon>Nephilidae</taxon>
        <taxon>Nephila</taxon>
    </lineage>
</organism>
<accession>A0A8X6QVA3</accession>
<sequence>MTILRFPDVTIIGSSSTCALLLKKLLSVVEDMLKKHNAGNLHLAPWLFIQAAQLVNTQKMTPVASLSQSAPGEVNKLQTAADRVTLSLLP</sequence>
<dbReference type="Proteomes" id="UP000887013">
    <property type="component" value="Unassembled WGS sequence"/>
</dbReference>